<evidence type="ECO:0000313" key="3">
    <source>
        <dbReference type="EMBL" id="ANY85492.1"/>
    </source>
</evidence>
<accession>A0A1B2EZY2</accession>
<protein>
    <submittedName>
        <fullName evidence="3">Uncharacterized protein</fullName>
    </submittedName>
</protein>
<reference evidence="3" key="1">
    <citation type="submission" date="2016-07" db="EMBL/GenBank/DDBJ databases">
        <title>Microvirga ossetica sp. nov. a new species of rhizobia isolated from root nodules of the legume species Vicia alpestris Steven originated from North Ossetia region in the Caucasus.</title>
        <authorList>
            <person name="Safronova V.I."/>
            <person name="Kuznetsova I.G."/>
            <person name="Sazanova A.L."/>
            <person name="Belimov A."/>
            <person name="Andronov E."/>
            <person name="Osledkin Y.S."/>
            <person name="Onishchuk O.P."/>
            <person name="Kurchak O.N."/>
            <person name="Shaposhnikov A.I."/>
            <person name="Willems A."/>
            <person name="Tikhonovich I.A."/>
        </authorList>
    </citation>
    <scope>NUCLEOTIDE SEQUENCE [LARGE SCALE GENOMIC DNA]</scope>
    <source>
        <strain evidence="3">V5/3M</strain>
        <plasmid evidence="3">unnamed5</plasmid>
    </source>
</reference>
<gene>
    <name evidence="3" type="ORF">BB934_45570</name>
</gene>
<evidence type="ECO:0000256" key="2">
    <source>
        <dbReference type="SAM" id="Phobius"/>
    </source>
</evidence>
<organism evidence="3">
    <name type="scientific">Microvirga ossetica</name>
    <dbReference type="NCBI Taxonomy" id="1882682"/>
    <lineage>
        <taxon>Bacteria</taxon>
        <taxon>Pseudomonadati</taxon>
        <taxon>Pseudomonadota</taxon>
        <taxon>Alphaproteobacteria</taxon>
        <taxon>Hyphomicrobiales</taxon>
        <taxon>Methylobacteriaceae</taxon>
        <taxon>Microvirga</taxon>
    </lineage>
</organism>
<dbReference type="KEGG" id="moc:BB934_45570"/>
<dbReference type="RefSeq" id="WP_099516264.1">
    <property type="nucleotide sequence ID" value="NZ_CP016621.1"/>
</dbReference>
<feature type="region of interest" description="Disordered" evidence="1">
    <location>
        <begin position="92"/>
        <end position="132"/>
    </location>
</feature>
<keyword evidence="2" id="KW-0812">Transmembrane</keyword>
<keyword evidence="2" id="KW-1133">Transmembrane helix</keyword>
<sequence>MNFNTDHIVGAFIGGIAALAGALIVVPAGAGSDTGIRALTAEVRDVSTEIRETYKEDDNPAWRAKRLPLMQRIVRAEDLIRSANNALDDAREDMQAAAKGQPLPDRVKPPVSFTSHPLVGQNVVNMPGQDGQ</sequence>
<dbReference type="AlphaFoldDB" id="A0A1B2EZY2"/>
<evidence type="ECO:0000256" key="1">
    <source>
        <dbReference type="SAM" id="MobiDB-lite"/>
    </source>
</evidence>
<keyword evidence="3" id="KW-0614">Plasmid</keyword>
<keyword evidence="2" id="KW-0472">Membrane</keyword>
<feature type="transmembrane region" description="Helical" evidence="2">
    <location>
        <begin position="12"/>
        <end position="30"/>
    </location>
</feature>
<name>A0A1B2EZY2_9HYPH</name>
<geneLocation type="plasmid" evidence="3">
    <name>unnamed5</name>
</geneLocation>
<dbReference type="EMBL" id="CP016621">
    <property type="protein sequence ID" value="ANY85492.1"/>
    <property type="molecule type" value="Genomic_DNA"/>
</dbReference>
<proteinExistence type="predicted"/>